<dbReference type="AlphaFoldDB" id="A0A5B7CDD4"/>
<sequence length="362" mass="39146">MHPYPRKPVPPVQTGTSILEQARRSASPNLSNSDEENRSPTSVLSTVGSDTLGMTDSNTPNGSLSPVSFAAGVNPGGFLPDPNPSPEENGSSLLLPVTASSGPVEQVPVKLELFPQDNAFVNEVSAEAASTQSLKLFGKTVLVTDYHRPSSPTMGTCKPESPDMNDGRSLQTLPWNSMPMEFSSGNSESTRSPLPRGANAAMYCMYFSNENSNPAEASSAPSLPFWAFYGGMPFPFLPLHNSVPTKAHQSSDSGETQDRDIQKEGSWTGSNTGSVHAGGDGDRNWDVETQSRQLSFDKEENEQNPKNLFKPSEKAAFAAQRASPYKCMKGFVPYKGCLVERDTQSSTINGEEREEQRIRLCL</sequence>
<dbReference type="EMBL" id="GHES01048396">
    <property type="protein sequence ID" value="MPA78955.1"/>
    <property type="molecule type" value="Transcribed_RNA"/>
</dbReference>
<feature type="compositionally biased region" description="Pro residues" evidence="1">
    <location>
        <begin position="1"/>
        <end position="11"/>
    </location>
</feature>
<gene>
    <name evidence="2" type="ORF">Din_048396</name>
</gene>
<feature type="region of interest" description="Disordered" evidence="1">
    <location>
        <begin position="243"/>
        <end position="285"/>
    </location>
</feature>
<accession>A0A5B7CDD4</accession>
<feature type="compositionally biased region" description="Polar residues" evidence="1">
    <location>
        <begin position="243"/>
        <end position="254"/>
    </location>
</feature>
<organism evidence="2">
    <name type="scientific">Davidia involucrata</name>
    <name type="common">Dove tree</name>
    <dbReference type="NCBI Taxonomy" id="16924"/>
    <lineage>
        <taxon>Eukaryota</taxon>
        <taxon>Viridiplantae</taxon>
        <taxon>Streptophyta</taxon>
        <taxon>Embryophyta</taxon>
        <taxon>Tracheophyta</taxon>
        <taxon>Spermatophyta</taxon>
        <taxon>Magnoliopsida</taxon>
        <taxon>eudicotyledons</taxon>
        <taxon>Gunneridae</taxon>
        <taxon>Pentapetalae</taxon>
        <taxon>asterids</taxon>
        <taxon>Cornales</taxon>
        <taxon>Nyssaceae</taxon>
        <taxon>Davidia</taxon>
    </lineage>
</organism>
<reference evidence="2" key="1">
    <citation type="submission" date="2019-08" db="EMBL/GenBank/DDBJ databases">
        <title>Reference gene set and small RNA set construction with multiple tissues from Davidia involucrata Baill.</title>
        <authorList>
            <person name="Yang H."/>
            <person name="Zhou C."/>
            <person name="Li G."/>
            <person name="Wang J."/>
            <person name="Gao P."/>
            <person name="Wang M."/>
            <person name="Wang R."/>
            <person name="Zhao Y."/>
        </authorList>
    </citation>
    <scope>NUCLEOTIDE SEQUENCE</scope>
    <source>
        <tissue evidence="2">Mixed with DoveR01_LX</tissue>
    </source>
</reference>
<evidence type="ECO:0000256" key="1">
    <source>
        <dbReference type="SAM" id="MobiDB-lite"/>
    </source>
</evidence>
<feature type="compositionally biased region" description="Polar residues" evidence="1">
    <location>
        <begin position="13"/>
        <end position="32"/>
    </location>
</feature>
<proteinExistence type="predicted"/>
<feature type="compositionally biased region" description="Polar residues" evidence="1">
    <location>
        <begin position="265"/>
        <end position="274"/>
    </location>
</feature>
<name>A0A5B7CDD4_DAVIN</name>
<evidence type="ECO:0000313" key="2">
    <source>
        <dbReference type="EMBL" id="MPA78955.1"/>
    </source>
</evidence>
<feature type="compositionally biased region" description="Polar residues" evidence="1">
    <location>
        <begin position="39"/>
        <end position="66"/>
    </location>
</feature>
<feature type="region of interest" description="Disordered" evidence="1">
    <location>
        <begin position="1"/>
        <end position="91"/>
    </location>
</feature>
<protein>
    <submittedName>
        <fullName evidence="2">Uncharacterized protein</fullName>
    </submittedName>
</protein>